<protein>
    <submittedName>
        <fullName evidence="6">NAD-glutamate dehydrogenase</fullName>
    </submittedName>
</protein>
<dbReference type="InterPro" id="IPR024727">
    <property type="entry name" value="NAD_Glu_DH_N_ACT1"/>
</dbReference>
<dbReference type="Pfam" id="PF21077">
    <property type="entry name" value="GDH_ACT3"/>
    <property type="match status" value="1"/>
</dbReference>
<evidence type="ECO:0000313" key="7">
    <source>
        <dbReference type="Proteomes" id="UP001431656"/>
    </source>
</evidence>
<dbReference type="InterPro" id="IPR036291">
    <property type="entry name" value="NAD(P)-bd_dom_sf"/>
</dbReference>
<evidence type="ECO:0000259" key="2">
    <source>
        <dbReference type="Pfam" id="PF21074"/>
    </source>
</evidence>
<proteinExistence type="predicted"/>
<dbReference type="InterPro" id="IPR048381">
    <property type="entry name" value="GDH_C"/>
</dbReference>
<evidence type="ECO:0000259" key="3">
    <source>
        <dbReference type="Pfam" id="PF21075"/>
    </source>
</evidence>
<feature type="domain" description="NAD-glutamate dehydrogenase N-terminal ACT1" evidence="3">
    <location>
        <begin position="16"/>
        <end position="145"/>
    </location>
</feature>
<dbReference type="PANTHER" id="PTHR43403">
    <property type="entry name" value="NAD-SPECIFIC GLUTAMATE DEHYDROGENASE"/>
    <property type="match status" value="1"/>
</dbReference>
<dbReference type="Pfam" id="PF21073">
    <property type="entry name" value="GDH_HM1"/>
    <property type="match status" value="1"/>
</dbReference>
<dbReference type="SUPFAM" id="SSF53223">
    <property type="entry name" value="Aminoacid dehydrogenase-like, N-terminal domain"/>
    <property type="match status" value="1"/>
</dbReference>
<dbReference type="GO" id="GO:0004069">
    <property type="term" value="F:L-aspartate:2-oxoglutarate aminotransferase activity"/>
    <property type="evidence" value="ECO:0007669"/>
    <property type="project" value="InterPro"/>
</dbReference>
<dbReference type="InterPro" id="IPR007780">
    <property type="entry name" value="NAD_Glu_DH_bac"/>
</dbReference>
<dbReference type="InterPro" id="IPR049062">
    <property type="entry name" value="NAD_Glu_DH_ACT2"/>
</dbReference>
<dbReference type="InterPro" id="IPR049056">
    <property type="entry name" value="NAD_Glu_DH_HM3"/>
</dbReference>
<dbReference type="Pfam" id="PF05088">
    <property type="entry name" value="Bac_GDH_CD"/>
    <property type="match status" value="1"/>
</dbReference>
<dbReference type="GO" id="GO:0006538">
    <property type="term" value="P:L-glutamate catabolic process"/>
    <property type="evidence" value="ECO:0007669"/>
    <property type="project" value="InterPro"/>
</dbReference>
<reference evidence="6" key="1">
    <citation type="journal article" date="2024" name="Int. J. Syst. Evol. Microbiol.">
        <title>Brooklawnia propionicigenes sp. nov., a facultatively anaerobic, propionate-producing bacterium isolated from a methanogenic reactor treating waste from cattle farms.</title>
        <authorList>
            <person name="Akita Y."/>
            <person name="Ueki A."/>
            <person name="Tonouchi A."/>
            <person name="Sugawara Y."/>
            <person name="Honma S."/>
            <person name="Kaku N."/>
            <person name="Ueki K."/>
        </authorList>
    </citation>
    <scope>NUCLEOTIDE SEQUENCE</scope>
    <source>
        <strain evidence="6">SH051</strain>
    </source>
</reference>
<dbReference type="InterPro" id="IPR046346">
    <property type="entry name" value="Aminoacid_DH-like_N_sf"/>
</dbReference>
<dbReference type="InterPro" id="IPR028971">
    <property type="entry name" value="NAD-GDH_cat"/>
</dbReference>
<dbReference type="Pfam" id="PF21076">
    <property type="entry name" value="GDH_ACT2"/>
    <property type="match status" value="1"/>
</dbReference>
<dbReference type="EMBL" id="AP028056">
    <property type="protein sequence ID" value="BEH03444.1"/>
    <property type="molecule type" value="Genomic_DNA"/>
</dbReference>
<keyword evidence="7" id="KW-1185">Reference proteome</keyword>
<feature type="domain" description="NAD-specific glutamate dehydrogenase C-terminal" evidence="2">
    <location>
        <begin position="1238"/>
        <end position="1571"/>
    </location>
</feature>
<dbReference type="Pfam" id="PF21075">
    <property type="entry name" value="GDH_ACT1"/>
    <property type="match status" value="1"/>
</dbReference>
<dbReference type="GO" id="GO:0004352">
    <property type="term" value="F:glutamate dehydrogenase (NAD+) activity"/>
    <property type="evidence" value="ECO:0007669"/>
    <property type="project" value="InterPro"/>
</dbReference>
<feature type="domain" description="NAD-glutamate dehydrogenase catalytic" evidence="1">
    <location>
        <begin position="692"/>
        <end position="1192"/>
    </location>
</feature>
<accession>A0AAN0MIW9</accession>
<evidence type="ECO:0000259" key="1">
    <source>
        <dbReference type="Pfam" id="PF05088"/>
    </source>
</evidence>
<dbReference type="Pfam" id="PF21078">
    <property type="entry name" value="GDH_HM3"/>
    <property type="match status" value="1"/>
</dbReference>
<organism evidence="6 7">
    <name type="scientific">Brooklawnia propionicigenes</name>
    <dbReference type="NCBI Taxonomy" id="3041175"/>
    <lineage>
        <taxon>Bacteria</taxon>
        <taxon>Bacillati</taxon>
        <taxon>Actinomycetota</taxon>
        <taxon>Actinomycetes</taxon>
        <taxon>Propionibacteriales</taxon>
        <taxon>Propionibacteriaceae</taxon>
        <taxon>Brooklawnia</taxon>
    </lineage>
</organism>
<dbReference type="PANTHER" id="PTHR43403:SF1">
    <property type="entry name" value="NAD-SPECIFIC GLUTAMATE DEHYDROGENASE"/>
    <property type="match status" value="1"/>
</dbReference>
<dbReference type="Pfam" id="PF21074">
    <property type="entry name" value="GDH_C"/>
    <property type="match status" value="1"/>
</dbReference>
<evidence type="ECO:0000313" key="6">
    <source>
        <dbReference type="EMBL" id="BEH03444.1"/>
    </source>
</evidence>
<feature type="domain" description="NAD-glutamate dehydrogenase ACT3" evidence="5">
    <location>
        <begin position="515"/>
        <end position="582"/>
    </location>
</feature>
<evidence type="ECO:0000259" key="5">
    <source>
        <dbReference type="Pfam" id="PF21077"/>
    </source>
</evidence>
<dbReference type="KEGG" id="broo:brsh051_27250"/>
<gene>
    <name evidence="6" type="ORF">brsh051_27250</name>
</gene>
<feature type="domain" description="NAD-glutamate dehydrogenase ACT2" evidence="4">
    <location>
        <begin position="376"/>
        <end position="463"/>
    </location>
</feature>
<dbReference type="PIRSF" id="PIRSF036761">
    <property type="entry name" value="GDH_Mll4104"/>
    <property type="match status" value="1"/>
</dbReference>
<name>A0AAN0MIW9_9ACTN</name>
<dbReference type="InterPro" id="IPR049064">
    <property type="entry name" value="NAD_Glu_DH_ACT3"/>
</dbReference>
<sequence>MDRGLDIATPERIAEFLQHYFKHADSSTLLARPAGLIAGALLHHAKLAWWRLPGESHVELFTPSLYSDGWDAGGHTVLTVVTDDKDWLVDTVTMVLARQGWAVRDLVHPQYSVLRDADGRLLDVVHRDQEQSAIAEAWLWIELYPPAGSSAEEAIPDLAEALEASLADLEAATRDHDAMHALLLATAEQAESMGGYDALIAAQMLRWCADDRFLLLGARDFELVDGQLSPLPGGLGILAGDPRAAASFGAVPREGQLLVITKDSARSTVLRSSYMDYLALHLPGPDGSHVERRFLGLFMTSALSEPVASIPVLRGKARQISAAIGYDRASYGGRSVAAAIEAHPRDDLFEASVEELTPIIAEIADAEDPRRVITHLRAGRWGRFISVLVHLPRERYNTSVRHQIEQLLLSVTGAQSSEWSVQVSDAPLATLHITLKMPDGQQLPELNTERVARDVEEASRSWDDRFIQIAERLDSSQRGVQYPDAYKEQYSPLEAVNDLVSLNQVSGPDGMVQVMYAPSPPENGVDFRLKMARVGSEMVLSQVLPHLSSLDVDVINERPFDLQLRGVDAHIYDFGLRLPGGAERLEGWSHEARGRFTAAVAASYAGLGEADRLNRLVTETDLNWQQVALLRAISRYLRQLRTSYSQPYIAETLNKHLPITTALVELFEAKFSPWQDAEIDRKARVAELTEQVSRAIDAVTVLDEDRMLRQYLSVITAMVRTNFYALDDPAETAGASPRRAALAVKIEPRRLEFVRGPQPAHEIFVYSPQVEGVHLRFGKIARGGIRWSDRAEDYRTEVMDLVKAQTVKNAIIVPVGAKGGFYPLRLAGLEPAARVAEARASYATFITALLSVTDNIVHGTVVRPDHVLAWDDDDSYLVVAADKGTATFSDLADEIAVDRGYWLGDAFASGGSEGFDHKKMGITARGAWISVARHFGELGIDPAAQDFTCVGIGDMSGDVFGNGMLMSAHTKLVAAFNHRHIFLDPDPDPQSSFIERQRLFTAGRSWDAYRTDLLSAGGGVYLRTAKSIPVTEPVRRSLGLSPFVTTLTPAEMIKAILCAPVDLMWNGGIGTWVKATSQPHSAADDRSNDAVRVDASKVRARCVGEGGNLGWTQAGRVEYALAGGKINTDFIDNSAGVATSDHEVNIKILLDAAVSAGRLDRDERNSLLHQMTDEVAEIVLHQNVVQNRALANSLQEAPAHAGVHDDLITTLEAKGRLDRIEDGLPSSEELAIRSAHSQGMTGPELATVLATVKNTMADELLASDLPDDPYLEDRLIKYFPLPLRERFADQMPAHRLARQIITTVAVNRFVDSQGLSAAHRLGEETGASAADIVRAQLAARNLMDAGGQETALASSGVDAVTQTLVRVRIRQLVERATRWILQTHRSGIDIAAVVDELKPGVREVMTQLPELITEAGAERYQTQMDELTARGVNAELAERLARWSLAHAALPIVRVARRHGGSIPRCARVYFQLSERLGIERALRRSLDLPRTGHWEIMARAAMREELISAQTAIAAAALDLAGPDEDDSAAVIERWWRANPDAARQQTLLDELAAGPVDLARMSVAVASLRGLLETAQAG</sequence>
<evidence type="ECO:0000259" key="4">
    <source>
        <dbReference type="Pfam" id="PF21076"/>
    </source>
</evidence>
<dbReference type="SUPFAM" id="SSF51735">
    <property type="entry name" value="NAD(P)-binding Rossmann-fold domains"/>
    <property type="match status" value="1"/>
</dbReference>
<dbReference type="Proteomes" id="UP001431656">
    <property type="component" value="Chromosome"/>
</dbReference>
<dbReference type="InterPro" id="IPR049059">
    <property type="entry name" value="NAD_Glu_DH_HM1"/>
</dbReference>